<evidence type="ECO:0000313" key="12">
    <source>
        <dbReference type="EMBL" id="VDN03546.1"/>
    </source>
</evidence>
<evidence type="ECO:0000256" key="1">
    <source>
        <dbReference type="ARBA" id="ARBA00005443"/>
    </source>
</evidence>
<keyword evidence="13" id="KW-1185">Reference proteome</keyword>
<keyword evidence="5 10" id="KW-0472">Membrane</keyword>
<feature type="domain" description="Peroxisome membrane anchor protein Pex14p N-terminal" evidence="11">
    <location>
        <begin position="19"/>
        <end position="62"/>
    </location>
</feature>
<evidence type="ECO:0000256" key="9">
    <source>
        <dbReference type="ARBA" id="ARBA00046271"/>
    </source>
</evidence>
<proteinExistence type="inferred from homology"/>
<evidence type="ECO:0000256" key="7">
    <source>
        <dbReference type="ARBA" id="ARBA00029502"/>
    </source>
</evidence>
<reference evidence="12 13" key="2">
    <citation type="submission" date="2018-11" db="EMBL/GenBank/DDBJ databases">
        <authorList>
            <consortium name="Pathogen Informatics"/>
        </authorList>
    </citation>
    <scope>NUCLEOTIDE SEQUENCE [LARGE SCALE GENOMIC DNA]</scope>
</reference>
<dbReference type="AlphaFoldDB" id="A0A0N5D0B1"/>
<keyword evidence="2 10" id="KW-0813">Transport</keyword>
<dbReference type="WBParaSite" id="TCLT_0000622601-mRNA-1">
    <property type="protein sequence ID" value="TCLT_0000622601-mRNA-1"/>
    <property type="gene ID" value="TCLT_0000622601"/>
</dbReference>
<keyword evidence="6 10" id="KW-0576">Peroxisome</keyword>
<dbReference type="GO" id="GO:0005102">
    <property type="term" value="F:signaling receptor binding"/>
    <property type="evidence" value="ECO:0007669"/>
    <property type="project" value="TreeGrafter"/>
</dbReference>
<dbReference type="InterPro" id="IPR036388">
    <property type="entry name" value="WH-like_DNA-bd_sf"/>
</dbReference>
<keyword evidence="4" id="KW-0811">Translocation</keyword>
<evidence type="ECO:0000256" key="4">
    <source>
        <dbReference type="ARBA" id="ARBA00023010"/>
    </source>
</evidence>
<evidence type="ECO:0000256" key="2">
    <source>
        <dbReference type="ARBA" id="ARBA00022448"/>
    </source>
</evidence>
<dbReference type="InterPro" id="IPR025655">
    <property type="entry name" value="PEX14"/>
</dbReference>
<dbReference type="GO" id="GO:1990429">
    <property type="term" value="C:peroxisomal importomer complex"/>
    <property type="evidence" value="ECO:0007669"/>
    <property type="project" value="TreeGrafter"/>
</dbReference>
<dbReference type="EMBL" id="UYYF01004399">
    <property type="protein sequence ID" value="VDN03546.1"/>
    <property type="molecule type" value="Genomic_DNA"/>
</dbReference>
<keyword evidence="3 10" id="KW-0653">Protein transport</keyword>
<name>A0A0N5D0B1_THECL</name>
<reference evidence="14" key="1">
    <citation type="submission" date="2016-04" db="UniProtKB">
        <authorList>
            <consortium name="WormBaseParasite"/>
        </authorList>
    </citation>
    <scope>IDENTIFICATION</scope>
</reference>
<comment type="subcellular location">
    <subcellularLocation>
        <location evidence="9 10">Peroxisome membrane</location>
    </subcellularLocation>
</comment>
<comment type="similarity">
    <text evidence="1 10">Belongs to the peroxin-14 family.</text>
</comment>
<dbReference type="Proteomes" id="UP000276776">
    <property type="component" value="Unassembled WGS sequence"/>
</dbReference>
<dbReference type="OMA" id="FSYAGWH"/>
<organism evidence="14">
    <name type="scientific">Thelazia callipaeda</name>
    <name type="common">Oriental eyeworm</name>
    <name type="synonym">Parasitic nematode</name>
    <dbReference type="NCBI Taxonomy" id="103827"/>
    <lineage>
        <taxon>Eukaryota</taxon>
        <taxon>Metazoa</taxon>
        <taxon>Ecdysozoa</taxon>
        <taxon>Nematoda</taxon>
        <taxon>Chromadorea</taxon>
        <taxon>Rhabditida</taxon>
        <taxon>Spirurina</taxon>
        <taxon>Spiruromorpha</taxon>
        <taxon>Thelazioidea</taxon>
        <taxon>Thelaziidae</taxon>
        <taxon>Thelazia</taxon>
    </lineage>
</organism>
<dbReference type="Gene3D" id="1.10.10.10">
    <property type="entry name" value="Winged helix-like DNA-binding domain superfamily/Winged helix DNA-binding domain"/>
    <property type="match status" value="1"/>
</dbReference>
<evidence type="ECO:0000256" key="5">
    <source>
        <dbReference type="ARBA" id="ARBA00023136"/>
    </source>
</evidence>
<dbReference type="GO" id="GO:0016560">
    <property type="term" value="P:protein import into peroxisome matrix, docking"/>
    <property type="evidence" value="ECO:0007669"/>
    <property type="project" value="UniProtKB-UniRule"/>
</dbReference>
<evidence type="ECO:0000256" key="6">
    <source>
        <dbReference type="ARBA" id="ARBA00023140"/>
    </source>
</evidence>
<dbReference type="PANTHER" id="PTHR23058:SF0">
    <property type="entry name" value="PEROXISOMAL MEMBRANE PROTEIN PEX14"/>
    <property type="match status" value="1"/>
</dbReference>
<sequence>MADIKEGGSCSLKGDETVRPEMVKAAWHFMMAPKVRQTSCEEQRRFLLGKGLTATEIDLAFRKSSNICSSYNDQTIMDRNVVSSDSFMNSLEFPAISSFFQLTKYAVILAGASFASWKLISSYIYPRLFSISKPLEERILIVEKKVNELQNIVRHATAELLLKLQIIIDQQDVIDQISNQSDSGLAQLEAVQKGVQSIITTLTTREHLLAVRPLARKRSARGSGKLEAKSHFENDNL</sequence>
<protein>
    <recommendedName>
        <fullName evidence="7 10">Peroxisomal membrane protein PEX14</fullName>
    </recommendedName>
    <alternativeName>
        <fullName evidence="8 10">Peroxin-14</fullName>
    </alternativeName>
</protein>
<evidence type="ECO:0000256" key="3">
    <source>
        <dbReference type="ARBA" id="ARBA00022927"/>
    </source>
</evidence>
<accession>A0A0N5D0B1</accession>
<dbReference type="STRING" id="103827.A0A0N5D0B1"/>
<dbReference type="OrthoDB" id="441517at2759"/>
<dbReference type="PANTHER" id="PTHR23058">
    <property type="entry name" value="PEROXISOMAL MEMBRANE PROTEIN PEX14"/>
    <property type="match status" value="1"/>
</dbReference>
<dbReference type="Pfam" id="PF04695">
    <property type="entry name" value="Pex14_N"/>
    <property type="match status" value="1"/>
</dbReference>
<evidence type="ECO:0000256" key="8">
    <source>
        <dbReference type="ARBA" id="ARBA00029691"/>
    </source>
</evidence>
<evidence type="ECO:0000313" key="14">
    <source>
        <dbReference type="WBParaSite" id="TCLT_0000622601-mRNA-1"/>
    </source>
</evidence>
<dbReference type="InterPro" id="IPR006785">
    <property type="entry name" value="Pex14_N"/>
</dbReference>
<dbReference type="GO" id="GO:0005778">
    <property type="term" value="C:peroxisomal membrane"/>
    <property type="evidence" value="ECO:0007669"/>
    <property type="project" value="UniProtKB-SubCell"/>
</dbReference>
<comment type="function">
    <text evidence="10">Component of the PEX13-PEX14 docking complex, a translocon channel that specifically mediates the import of peroxisomal cargo proteins bound to PEX5 receptor. The PEX13-PEX14 docking complex forms a large import pore which can be opened to a diameter of about 9 nm. Mechanistically, PEX5 receptor along with cargo proteins associates with the PEX14 subunit of the PEX13-PEX14 docking complex in the cytosol, leading to the insertion of the receptor into the organelle membrane with the concomitant translocation of the cargo into the peroxisome matrix.</text>
</comment>
<evidence type="ECO:0000313" key="13">
    <source>
        <dbReference type="Proteomes" id="UP000276776"/>
    </source>
</evidence>
<evidence type="ECO:0000259" key="11">
    <source>
        <dbReference type="Pfam" id="PF04695"/>
    </source>
</evidence>
<gene>
    <name evidence="12" type="ORF">TCLT_LOCUS6215</name>
</gene>
<evidence type="ECO:0000256" key="10">
    <source>
        <dbReference type="RuleBase" id="RU367032"/>
    </source>
</evidence>